<protein>
    <submittedName>
        <fullName evidence="3">Uncharacterized protein</fullName>
    </submittedName>
</protein>
<dbReference type="EMBL" id="BOOG01000011">
    <property type="protein sequence ID" value="GIH68889.1"/>
    <property type="molecule type" value="Genomic_DNA"/>
</dbReference>
<feature type="region of interest" description="Disordered" evidence="1">
    <location>
        <begin position="1"/>
        <end position="24"/>
    </location>
</feature>
<reference evidence="3" key="1">
    <citation type="submission" date="2021-01" db="EMBL/GenBank/DDBJ databases">
        <title>Whole genome shotgun sequence of Sphaerimonospora thailandensis NBRC 107569.</title>
        <authorList>
            <person name="Komaki H."/>
            <person name="Tamura T."/>
        </authorList>
    </citation>
    <scope>NUCLEOTIDE SEQUENCE</scope>
    <source>
        <strain evidence="3">NBRC 107569</strain>
    </source>
</reference>
<keyword evidence="2" id="KW-0472">Membrane</keyword>
<organism evidence="3 4">
    <name type="scientific">Sphaerimonospora thailandensis</name>
    <dbReference type="NCBI Taxonomy" id="795644"/>
    <lineage>
        <taxon>Bacteria</taxon>
        <taxon>Bacillati</taxon>
        <taxon>Actinomycetota</taxon>
        <taxon>Actinomycetes</taxon>
        <taxon>Streptosporangiales</taxon>
        <taxon>Streptosporangiaceae</taxon>
        <taxon>Sphaerimonospora</taxon>
    </lineage>
</organism>
<evidence type="ECO:0000313" key="3">
    <source>
        <dbReference type="EMBL" id="GIH68889.1"/>
    </source>
</evidence>
<feature type="transmembrane region" description="Helical" evidence="2">
    <location>
        <begin position="69"/>
        <end position="89"/>
    </location>
</feature>
<sequence length="90" mass="9242">MHNTLSADGIGPAPGGESDKSLRGLSGVARVAPMSDPHIDPAGNTQAFRAFAHQQDAAAAKEQPSRLPIWIAVAVVLLVALGVVAYLMLG</sequence>
<accession>A0A8J3R7K2</accession>
<proteinExistence type="predicted"/>
<evidence type="ECO:0000256" key="2">
    <source>
        <dbReference type="SAM" id="Phobius"/>
    </source>
</evidence>
<keyword evidence="4" id="KW-1185">Reference proteome</keyword>
<comment type="caution">
    <text evidence="3">The sequence shown here is derived from an EMBL/GenBank/DDBJ whole genome shotgun (WGS) entry which is preliminary data.</text>
</comment>
<gene>
    <name evidence="3" type="ORF">Mth01_11420</name>
</gene>
<keyword evidence="2" id="KW-1133">Transmembrane helix</keyword>
<dbReference type="AlphaFoldDB" id="A0A8J3R7K2"/>
<evidence type="ECO:0000256" key="1">
    <source>
        <dbReference type="SAM" id="MobiDB-lite"/>
    </source>
</evidence>
<evidence type="ECO:0000313" key="4">
    <source>
        <dbReference type="Proteomes" id="UP000610966"/>
    </source>
</evidence>
<dbReference type="Proteomes" id="UP000610966">
    <property type="component" value="Unassembled WGS sequence"/>
</dbReference>
<keyword evidence="2" id="KW-0812">Transmembrane</keyword>
<name>A0A8J3R7K2_9ACTN</name>